<organism evidence="2 3">
    <name type="scientific">Actinoplanes philippinensis</name>
    <dbReference type="NCBI Taxonomy" id="35752"/>
    <lineage>
        <taxon>Bacteria</taxon>
        <taxon>Bacillati</taxon>
        <taxon>Actinomycetota</taxon>
        <taxon>Actinomycetes</taxon>
        <taxon>Micromonosporales</taxon>
        <taxon>Micromonosporaceae</taxon>
        <taxon>Actinoplanes</taxon>
    </lineage>
</organism>
<reference evidence="2 3" key="1">
    <citation type="submission" date="2016-10" db="EMBL/GenBank/DDBJ databases">
        <authorList>
            <person name="de Groot N.N."/>
        </authorList>
    </citation>
    <scope>NUCLEOTIDE SEQUENCE [LARGE SCALE GENOMIC DNA]</scope>
    <source>
        <strain evidence="2 3">DSM 43019</strain>
    </source>
</reference>
<accession>A0A1I2H665</accession>
<evidence type="ECO:0008006" key="4">
    <source>
        <dbReference type="Google" id="ProtNLM"/>
    </source>
</evidence>
<dbReference type="EMBL" id="FONV01000007">
    <property type="protein sequence ID" value="SFF24477.1"/>
    <property type="molecule type" value="Genomic_DNA"/>
</dbReference>
<dbReference type="AlphaFoldDB" id="A0A1I2H665"/>
<keyword evidence="1" id="KW-0732">Signal</keyword>
<evidence type="ECO:0000313" key="3">
    <source>
        <dbReference type="Proteomes" id="UP000199645"/>
    </source>
</evidence>
<feature type="signal peptide" evidence="1">
    <location>
        <begin position="1"/>
        <end position="35"/>
    </location>
</feature>
<proteinExistence type="predicted"/>
<name>A0A1I2H665_9ACTN</name>
<protein>
    <recommendedName>
        <fullName evidence="4">Secreted protein</fullName>
    </recommendedName>
</protein>
<sequence>MAANAAETASRVRCCPMRIVTCVTLVLLLCGCASAGTPEPAASADPDARNLKFAACLREQGLDVPDPEPGKGMTLKFGPGSDQQKVQAAMEACREWAPQGIAGGAAPDPSRDATMRDYARCMRDNGVAAFPDPEGGLIRLNGDAAEDPDFTTAEKACASLMRAPR</sequence>
<gene>
    <name evidence="2" type="ORF">SAMN05421541_107457</name>
</gene>
<evidence type="ECO:0000256" key="1">
    <source>
        <dbReference type="SAM" id="SignalP"/>
    </source>
</evidence>
<keyword evidence="3" id="KW-1185">Reference proteome</keyword>
<evidence type="ECO:0000313" key="2">
    <source>
        <dbReference type="EMBL" id="SFF24477.1"/>
    </source>
</evidence>
<feature type="chain" id="PRO_5011498457" description="Secreted protein" evidence="1">
    <location>
        <begin position="36"/>
        <end position="165"/>
    </location>
</feature>
<dbReference type="Proteomes" id="UP000199645">
    <property type="component" value="Unassembled WGS sequence"/>
</dbReference>
<dbReference type="STRING" id="35752.SAMN05421541_107457"/>